<protein>
    <submittedName>
        <fullName evidence="1">Arsenate reductase-like glutaredoxin family protein</fullName>
    </submittedName>
</protein>
<evidence type="ECO:0000313" key="2">
    <source>
        <dbReference type="Proteomes" id="UP001519271"/>
    </source>
</evidence>
<keyword evidence="2" id="KW-1185">Reference proteome</keyword>
<sequence>MERFTRLSEDGKKYVAEAGSISVSEGICQGELIERLAKFENMLEHIMKEHEELPKELQALRDAEKTKTYKYREVFTRKLMNDSFVVELMGFGLK</sequence>
<comment type="caution">
    <text evidence="1">The sequence shown here is derived from an EMBL/GenBank/DDBJ whole genome shotgun (WGS) entry which is preliminary data.</text>
</comment>
<reference evidence="1 2" key="1">
    <citation type="submission" date="2021-03" db="EMBL/GenBank/DDBJ databases">
        <title>Genomic Encyclopedia of Type Strains, Phase IV (KMG-IV): sequencing the most valuable type-strain genomes for metagenomic binning, comparative biology and taxonomic classification.</title>
        <authorList>
            <person name="Goeker M."/>
        </authorList>
    </citation>
    <scope>NUCLEOTIDE SEQUENCE [LARGE SCALE GENOMIC DNA]</scope>
    <source>
        <strain evidence="1 2">DSM 6139</strain>
    </source>
</reference>
<gene>
    <name evidence="1" type="ORF">J2Z34_001771</name>
</gene>
<proteinExistence type="predicted"/>
<accession>A0ABS4G409</accession>
<evidence type="ECO:0000313" key="1">
    <source>
        <dbReference type="EMBL" id="MBP1919282.1"/>
    </source>
</evidence>
<dbReference type="Proteomes" id="UP001519271">
    <property type="component" value="Unassembled WGS sequence"/>
</dbReference>
<dbReference type="EMBL" id="JAGGKC010000013">
    <property type="protein sequence ID" value="MBP1919282.1"/>
    <property type="molecule type" value="Genomic_DNA"/>
</dbReference>
<organism evidence="1 2">
    <name type="scientific">Youngiibacter multivorans</name>
    <dbReference type="NCBI Taxonomy" id="937251"/>
    <lineage>
        <taxon>Bacteria</taxon>
        <taxon>Bacillati</taxon>
        <taxon>Bacillota</taxon>
        <taxon>Clostridia</taxon>
        <taxon>Eubacteriales</taxon>
        <taxon>Clostridiaceae</taxon>
        <taxon>Youngiibacter</taxon>
    </lineage>
</organism>
<name>A0ABS4G409_9CLOT</name>
<dbReference type="RefSeq" id="WP_209459489.1">
    <property type="nucleotide sequence ID" value="NZ_JAGGKC010000013.1"/>
</dbReference>